<dbReference type="PATRIC" id="fig|45070.6.peg.2261"/>
<evidence type="ECO:0000313" key="1">
    <source>
        <dbReference type="EMBL" id="KTD33848.1"/>
    </source>
</evidence>
<proteinExistence type="predicted"/>
<evidence type="ECO:0000313" key="2">
    <source>
        <dbReference type="Proteomes" id="UP000054725"/>
    </source>
</evidence>
<organism evidence="1 2">
    <name type="scientific">Legionella nautarum</name>
    <dbReference type="NCBI Taxonomy" id="45070"/>
    <lineage>
        <taxon>Bacteria</taxon>
        <taxon>Pseudomonadati</taxon>
        <taxon>Pseudomonadota</taxon>
        <taxon>Gammaproteobacteria</taxon>
        <taxon>Legionellales</taxon>
        <taxon>Legionellaceae</taxon>
        <taxon>Legionella</taxon>
    </lineage>
</organism>
<name>A0A0W0WNH6_9GAMM</name>
<dbReference type="EMBL" id="LNYO01000021">
    <property type="protein sequence ID" value="KTD33848.1"/>
    <property type="molecule type" value="Genomic_DNA"/>
</dbReference>
<protein>
    <submittedName>
        <fullName evidence="1">Uncharacterized protein</fullName>
    </submittedName>
</protein>
<accession>A0A0W0WNH6</accession>
<dbReference type="AlphaFoldDB" id="A0A0W0WNH6"/>
<dbReference type="Proteomes" id="UP000054725">
    <property type="component" value="Unassembled WGS sequence"/>
</dbReference>
<gene>
    <name evidence="1" type="ORF">Lnau_2140</name>
</gene>
<keyword evidence="2" id="KW-1185">Reference proteome</keyword>
<sequence length="219" mass="24839">MPKPEITFKISSKDTILKHVVISDLPHGLVQNTESSDACFKHFKLGVKDACYLHLEVNKREYDASAENNLSVCWNDNNDCISISKEQLNEAVENTDDFIHVEVSPMSIDGLQWDPTEFAIVGKPTKMEGDYLFQLKVIAHDGTTDSTTLPVYINDFSKNVFRFNDNINLPVATPGKEYKINLLELIGRSPPGKSSFQVHFKINRDPECPEWLKLEKKLP</sequence>
<dbReference type="RefSeq" id="WP_058505153.1">
    <property type="nucleotide sequence ID" value="NZ_CAAAIF010000012.1"/>
</dbReference>
<comment type="caution">
    <text evidence="1">The sequence shown here is derived from an EMBL/GenBank/DDBJ whole genome shotgun (WGS) entry which is preliminary data.</text>
</comment>
<reference evidence="1 2" key="1">
    <citation type="submission" date="2015-11" db="EMBL/GenBank/DDBJ databases">
        <title>Genomic analysis of 38 Legionella species identifies large and diverse effector repertoires.</title>
        <authorList>
            <person name="Burstein D."/>
            <person name="Amaro F."/>
            <person name="Zusman T."/>
            <person name="Lifshitz Z."/>
            <person name="Cohen O."/>
            <person name="Gilbert J.A."/>
            <person name="Pupko T."/>
            <person name="Shuman H.A."/>
            <person name="Segal G."/>
        </authorList>
    </citation>
    <scope>NUCLEOTIDE SEQUENCE [LARGE SCALE GENOMIC DNA]</scope>
    <source>
        <strain evidence="1 2">ATCC 49506</strain>
    </source>
</reference>